<dbReference type="EMBL" id="JAPEVG010000041">
    <property type="protein sequence ID" value="KAJ8490014.1"/>
    <property type="molecule type" value="Genomic_DNA"/>
</dbReference>
<gene>
    <name evidence="2" type="ORF">ONZ51_g2591</name>
</gene>
<comment type="caution">
    <text evidence="2">The sequence shown here is derived from an EMBL/GenBank/DDBJ whole genome shotgun (WGS) entry which is preliminary data.</text>
</comment>
<name>A0AAD7U023_9APHY</name>
<keyword evidence="1" id="KW-0732">Signal</keyword>
<proteinExistence type="predicted"/>
<accession>A0AAD7U023</accession>
<organism evidence="2 3">
    <name type="scientific">Trametes cubensis</name>
    <dbReference type="NCBI Taxonomy" id="1111947"/>
    <lineage>
        <taxon>Eukaryota</taxon>
        <taxon>Fungi</taxon>
        <taxon>Dikarya</taxon>
        <taxon>Basidiomycota</taxon>
        <taxon>Agaricomycotina</taxon>
        <taxon>Agaricomycetes</taxon>
        <taxon>Polyporales</taxon>
        <taxon>Polyporaceae</taxon>
        <taxon>Trametes</taxon>
    </lineage>
</organism>
<keyword evidence="3" id="KW-1185">Reference proteome</keyword>
<reference evidence="2" key="1">
    <citation type="submission" date="2022-11" db="EMBL/GenBank/DDBJ databases">
        <title>Genome Sequence of Cubamyces cubensis.</title>
        <authorList>
            <person name="Buettner E."/>
        </authorList>
    </citation>
    <scope>NUCLEOTIDE SEQUENCE</scope>
    <source>
        <strain evidence="2">MPL-01</strain>
    </source>
</reference>
<protein>
    <submittedName>
        <fullName evidence="2">Uncharacterized protein</fullName>
    </submittedName>
</protein>
<feature type="chain" id="PRO_5042143279" evidence="1">
    <location>
        <begin position="20"/>
        <end position="150"/>
    </location>
</feature>
<evidence type="ECO:0000256" key="1">
    <source>
        <dbReference type="SAM" id="SignalP"/>
    </source>
</evidence>
<dbReference type="Proteomes" id="UP001215151">
    <property type="component" value="Unassembled WGS sequence"/>
</dbReference>
<sequence>MQFTTVFFALAALATVAVASPAIVERDTKVMSGIISHDAMAHWIANTDAELTFIGERFNPLDKRAALATTVTYCTKRAGTICGGTCSVYTGGATCLATPGTVCMTSTRDIGYCDTAGCNGNCGDLAQCGETLENGFCFVPGTESVLVSPI</sequence>
<dbReference type="AlphaFoldDB" id="A0AAD7U023"/>
<evidence type="ECO:0000313" key="2">
    <source>
        <dbReference type="EMBL" id="KAJ8490014.1"/>
    </source>
</evidence>
<evidence type="ECO:0000313" key="3">
    <source>
        <dbReference type="Proteomes" id="UP001215151"/>
    </source>
</evidence>
<feature type="signal peptide" evidence="1">
    <location>
        <begin position="1"/>
        <end position="19"/>
    </location>
</feature>